<dbReference type="InParanoid" id="A0A409X2L5"/>
<comment type="caution">
    <text evidence="2">The sequence shown here is derived from an EMBL/GenBank/DDBJ whole genome shotgun (WGS) entry which is preliminary data.</text>
</comment>
<evidence type="ECO:0000256" key="1">
    <source>
        <dbReference type="SAM" id="MobiDB-lite"/>
    </source>
</evidence>
<dbReference type="EMBL" id="NHTK01004780">
    <property type="protein sequence ID" value="PPQ84995.1"/>
    <property type="molecule type" value="Genomic_DNA"/>
</dbReference>
<dbReference type="SUPFAM" id="SSF53474">
    <property type="entry name" value="alpha/beta-Hydrolases"/>
    <property type="match status" value="1"/>
</dbReference>
<organism evidence="2 3">
    <name type="scientific">Panaeolus cyanescens</name>
    <dbReference type="NCBI Taxonomy" id="181874"/>
    <lineage>
        <taxon>Eukaryota</taxon>
        <taxon>Fungi</taxon>
        <taxon>Dikarya</taxon>
        <taxon>Basidiomycota</taxon>
        <taxon>Agaricomycotina</taxon>
        <taxon>Agaricomycetes</taxon>
        <taxon>Agaricomycetidae</taxon>
        <taxon>Agaricales</taxon>
        <taxon>Agaricineae</taxon>
        <taxon>Galeropsidaceae</taxon>
        <taxon>Panaeolus</taxon>
    </lineage>
</organism>
<dbReference type="OrthoDB" id="65445at2759"/>
<proteinExistence type="predicted"/>
<sequence length="323" mass="35580">MSLPDFMLDPNVVLKDGLVQNLVKNWEKEASYKVDPNEWRTISKEKYVFNLNGGKQNMSADDMLQIGTYSTLIGKDGIEGSYELPAMDFTKSHKLFKGAMKTFNWEVLEVIGGPPKVFGVTVAQVNAKFEIEGVKTFWDPQQLFKQLLSEGLETLEGETVPYGCFAGPNLWNGECAQGRLSKTAQQWGDQVRNGYPGYTGSRPRMQIWHGRADTVLHYNNHGEAIKQWTNVFGYSTNPTSTLSNNPLSGWTRARYGPNFEAINSPNGHDIPTQGNEVLTWFGLIGGSTTTVAPTTTTTGTTRPPTTTTTASGAQQTQYGQCGG</sequence>
<name>A0A409X2L5_9AGAR</name>
<keyword evidence="3" id="KW-1185">Reference proteome</keyword>
<evidence type="ECO:0000313" key="2">
    <source>
        <dbReference type="EMBL" id="PPQ84995.1"/>
    </source>
</evidence>
<dbReference type="Proteomes" id="UP000284842">
    <property type="component" value="Unassembled WGS sequence"/>
</dbReference>
<feature type="compositionally biased region" description="Low complexity" evidence="1">
    <location>
        <begin position="291"/>
        <end position="317"/>
    </location>
</feature>
<dbReference type="PANTHER" id="PTHR31723:SF10">
    <property type="entry name" value="PATHOGEN-RELATED PROTEIN"/>
    <property type="match status" value="1"/>
</dbReference>
<reference evidence="2 3" key="1">
    <citation type="journal article" date="2018" name="Evol. Lett.">
        <title>Horizontal gene cluster transfer increased hallucinogenic mushroom diversity.</title>
        <authorList>
            <person name="Reynolds H.T."/>
            <person name="Vijayakumar V."/>
            <person name="Gluck-Thaler E."/>
            <person name="Korotkin H.B."/>
            <person name="Matheny P.B."/>
            <person name="Slot J.C."/>
        </authorList>
    </citation>
    <scope>NUCLEOTIDE SEQUENCE [LARGE SCALE GENOMIC DNA]</scope>
    <source>
        <strain evidence="2 3">2629</strain>
    </source>
</reference>
<dbReference type="AlphaFoldDB" id="A0A409X2L5"/>
<dbReference type="InterPro" id="IPR053218">
    <property type="entry name" value="Pathogen-related_defense"/>
</dbReference>
<dbReference type="InterPro" id="IPR029058">
    <property type="entry name" value="AB_hydrolase_fold"/>
</dbReference>
<evidence type="ECO:0000313" key="3">
    <source>
        <dbReference type="Proteomes" id="UP000284842"/>
    </source>
</evidence>
<protein>
    <submittedName>
        <fullName evidence="2">Uncharacterized protein</fullName>
    </submittedName>
</protein>
<accession>A0A409X2L5</accession>
<gene>
    <name evidence="2" type="ORF">CVT24_001919</name>
</gene>
<feature type="region of interest" description="Disordered" evidence="1">
    <location>
        <begin position="291"/>
        <end position="323"/>
    </location>
</feature>
<dbReference type="PANTHER" id="PTHR31723">
    <property type="entry name" value="PATHOGENESIS-RELATED FAMILY PROTEIN"/>
    <property type="match status" value="1"/>
</dbReference>